<organism evidence="2 3">
    <name type="scientific">Tanacetum coccineum</name>
    <dbReference type="NCBI Taxonomy" id="301880"/>
    <lineage>
        <taxon>Eukaryota</taxon>
        <taxon>Viridiplantae</taxon>
        <taxon>Streptophyta</taxon>
        <taxon>Embryophyta</taxon>
        <taxon>Tracheophyta</taxon>
        <taxon>Spermatophyta</taxon>
        <taxon>Magnoliopsida</taxon>
        <taxon>eudicotyledons</taxon>
        <taxon>Gunneridae</taxon>
        <taxon>Pentapetalae</taxon>
        <taxon>asterids</taxon>
        <taxon>campanulids</taxon>
        <taxon>Asterales</taxon>
        <taxon>Asteraceae</taxon>
        <taxon>Asteroideae</taxon>
        <taxon>Anthemideae</taxon>
        <taxon>Anthemidinae</taxon>
        <taxon>Tanacetum</taxon>
    </lineage>
</organism>
<gene>
    <name evidence="2" type="ORF">Tco_1006082</name>
</gene>
<name>A0ABQ5FH98_9ASTR</name>
<protein>
    <submittedName>
        <fullName evidence="2">Uncharacterized protein</fullName>
    </submittedName>
</protein>
<evidence type="ECO:0000313" key="2">
    <source>
        <dbReference type="EMBL" id="GJT62549.1"/>
    </source>
</evidence>
<dbReference type="EMBL" id="BQNB010017386">
    <property type="protein sequence ID" value="GJT62549.1"/>
    <property type="molecule type" value="Genomic_DNA"/>
</dbReference>
<evidence type="ECO:0000313" key="3">
    <source>
        <dbReference type="Proteomes" id="UP001151760"/>
    </source>
</evidence>
<proteinExistence type="predicted"/>
<keyword evidence="3" id="KW-1185">Reference proteome</keyword>
<reference evidence="2" key="1">
    <citation type="journal article" date="2022" name="Int. J. Mol. Sci.">
        <title>Draft Genome of Tanacetum Coccineum: Genomic Comparison of Closely Related Tanacetum-Family Plants.</title>
        <authorList>
            <person name="Yamashiro T."/>
            <person name="Shiraishi A."/>
            <person name="Nakayama K."/>
            <person name="Satake H."/>
        </authorList>
    </citation>
    <scope>NUCLEOTIDE SEQUENCE</scope>
</reference>
<reference evidence="2" key="2">
    <citation type="submission" date="2022-01" db="EMBL/GenBank/DDBJ databases">
        <authorList>
            <person name="Yamashiro T."/>
            <person name="Shiraishi A."/>
            <person name="Satake H."/>
            <person name="Nakayama K."/>
        </authorList>
    </citation>
    <scope>NUCLEOTIDE SEQUENCE</scope>
</reference>
<feature type="compositionally biased region" description="Low complexity" evidence="1">
    <location>
        <begin position="1"/>
        <end position="20"/>
    </location>
</feature>
<dbReference type="Proteomes" id="UP001151760">
    <property type="component" value="Unassembled WGS sequence"/>
</dbReference>
<feature type="region of interest" description="Disordered" evidence="1">
    <location>
        <begin position="1"/>
        <end position="26"/>
    </location>
</feature>
<evidence type="ECO:0000256" key="1">
    <source>
        <dbReference type="SAM" id="MobiDB-lite"/>
    </source>
</evidence>
<accession>A0ABQ5FH98</accession>
<sequence length="327" mass="37212">MDTSKSSLSSKFSQKPSISSMDNSKRIDDSTENYSLFEVNYDGMFDELPLRYAYRKVLPLKLYNSKRMTYSKILDMLVYKLECEIQALFYYIPRNSLETGFDYIEEPVGCDDGSLPGKIKDEFSNEVILDDVVSSPGTGSKVDCTMTHTTSMKIDSNADVAFTDTKQKVTGIKDVEDLQVRIEKLEEIFSYLRNRKLKQKEVILGTNDETSSKDDTSSNDEISSSEYLINYPSARDVEWKLPKNAQEEPPKPHYDPIKTEVEEPLRLDIVYPHSHVASSVMGTNRTSKAHYGLRSLRPLKEEMVHAKKPYNMVKVTNDVLGLKASNS</sequence>
<comment type="caution">
    <text evidence="2">The sequence shown here is derived from an EMBL/GenBank/DDBJ whole genome shotgun (WGS) entry which is preliminary data.</text>
</comment>